<feature type="transmembrane region" description="Helical" evidence="1">
    <location>
        <begin position="37"/>
        <end position="56"/>
    </location>
</feature>
<proteinExistence type="predicted"/>
<feature type="transmembrane region" description="Helical" evidence="1">
    <location>
        <begin position="62"/>
        <end position="82"/>
    </location>
</feature>
<evidence type="ECO:0000313" key="2">
    <source>
        <dbReference type="EMBL" id="MDR6212995.1"/>
    </source>
</evidence>
<dbReference type="EMBL" id="JAVIZX010000001">
    <property type="protein sequence ID" value="MDR6212995.1"/>
    <property type="molecule type" value="Genomic_DNA"/>
</dbReference>
<keyword evidence="1" id="KW-1133">Transmembrane helix</keyword>
<evidence type="ECO:0000313" key="3">
    <source>
        <dbReference type="Proteomes" id="UP001267710"/>
    </source>
</evidence>
<keyword evidence="1" id="KW-0812">Transmembrane</keyword>
<evidence type="ECO:0008006" key="4">
    <source>
        <dbReference type="Google" id="ProtNLM"/>
    </source>
</evidence>
<dbReference type="RefSeq" id="WP_309826120.1">
    <property type="nucleotide sequence ID" value="NZ_JAVIZX010000001.1"/>
</dbReference>
<keyword evidence="3" id="KW-1185">Reference proteome</keyword>
<sequence length="393" mass="41557">MRHQFCRGCGKPLEVGAQACPHCGAPQRYVKREDASLPPGVAGWSWGAFLLSWVWAIGNRTWIGLLALIPWVGFIVAVVLGVKGREWAWRNREWESVEHFNRVQKQWSLWGVAVLGIVLAVGAAIAVGYVLQSRGNDADAEVWSKRLFEEPAAPSAEGVSSATPPAGAAVTPYVPLEVSADGIGGLLQLRHRGELGGVAIERATARGAVNLMESVVPDVGLTGYVHVNAAYRYGDSLVLLVVSTGEYGQSCPATTYAFSYDLREERVASTAVVDGCSEAVAVQTDAQRLIVRKEGAPTEFSGGLLVSLPSQGEGAALATGRNGVAVPRPRDDCDRGYADLLRQVGLTPAPAAVHGPDDADFPGYGCPYRIAPAPGSVVAPGDTVAFRTAWEGS</sequence>
<evidence type="ECO:0000256" key="1">
    <source>
        <dbReference type="SAM" id="Phobius"/>
    </source>
</evidence>
<feature type="transmembrane region" description="Helical" evidence="1">
    <location>
        <begin position="109"/>
        <end position="131"/>
    </location>
</feature>
<dbReference type="Proteomes" id="UP001267710">
    <property type="component" value="Unassembled WGS sequence"/>
</dbReference>
<accession>A0ABU1I704</accession>
<organism evidence="2 3">
    <name type="scientific">Paracidovorax wautersii</name>
    <dbReference type="NCBI Taxonomy" id="1177982"/>
    <lineage>
        <taxon>Bacteria</taxon>
        <taxon>Pseudomonadati</taxon>
        <taxon>Pseudomonadota</taxon>
        <taxon>Betaproteobacteria</taxon>
        <taxon>Burkholderiales</taxon>
        <taxon>Comamonadaceae</taxon>
        <taxon>Paracidovorax</taxon>
    </lineage>
</organism>
<protein>
    <recommendedName>
        <fullName evidence="4">Zinc-ribbon domain-containing protein</fullName>
    </recommendedName>
</protein>
<reference evidence="2 3" key="1">
    <citation type="submission" date="2023-08" db="EMBL/GenBank/DDBJ databases">
        <title>Functional and genomic diversity of the sorghum phyllosphere microbiome.</title>
        <authorList>
            <person name="Shade A."/>
        </authorList>
    </citation>
    <scope>NUCLEOTIDE SEQUENCE [LARGE SCALE GENOMIC DNA]</scope>
    <source>
        <strain evidence="2 3">SORGH_AS_0335</strain>
    </source>
</reference>
<keyword evidence="1" id="KW-0472">Membrane</keyword>
<gene>
    <name evidence="2" type="ORF">QE399_000684</name>
</gene>
<name>A0ABU1I704_9BURK</name>
<comment type="caution">
    <text evidence="2">The sequence shown here is derived from an EMBL/GenBank/DDBJ whole genome shotgun (WGS) entry which is preliminary data.</text>
</comment>